<evidence type="ECO:0000313" key="1">
    <source>
        <dbReference type="EMBL" id="DBA03797.1"/>
    </source>
</evidence>
<dbReference type="Gene3D" id="3.80.10.10">
    <property type="entry name" value="Ribonuclease Inhibitor"/>
    <property type="match status" value="1"/>
</dbReference>
<accession>A0AAV2ZE65</accession>
<dbReference type="EMBL" id="DAKRPA010000015">
    <property type="protein sequence ID" value="DBA03797.1"/>
    <property type="molecule type" value="Genomic_DNA"/>
</dbReference>
<keyword evidence="2" id="KW-1185">Reference proteome</keyword>
<name>A0AAV2ZE65_9STRA</name>
<reference evidence="1" key="2">
    <citation type="journal article" date="2023" name="Microbiol Resour">
        <title>Decontamination and Annotation of the Draft Genome Sequence of the Oomycete Lagenidium giganteum ARSEF 373.</title>
        <authorList>
            <person name="Morgan W.R."/>
            <person name="Tartar A."/>
        </authorList>
    </citation>
    <scope>NUCLEOTIDE SEQUENCE</scope>
    <source>
        <strain evidence="1">ARSEF 373</strain>
    </source>
</reference>
<dbReference type="AlphaFoldDB" id="A0AAV2ZE65"/>
<protein>
    <recommendedName>
        <fullName evidence="3">L domain-like protein</fullName>
    </recommendedName>
</protein>
<comment type="caution">
    <text evidence="1">The sequence shown here is derived from an EMBL/GenBank/DDBJ whole genome shotgun (WGS) entry which is preliminary data.</text>
</comment>
<sequence>MKNVTLIEWSENAALTQTHHPRARFVFLVQFNATSIPPGLLSSDFPELLMDIEICVSTLSDVPSNLPSLWPPGTWLFIDHSNFTTIPDALVNMKVTFLSLSFNQISTVPAGLFMNPWLTLIGLSGNPISAIPEVPAQNLTTLDLIALDGTNVSSLPMWMDNAFLTSTSVYFGNTPLCNNASSSIQAVRSRFHRPVCHLQDDCRRLFQLA</sequence>
<evidence type="ECO:0000313" key="2">
    <source>
        <dbReference type="Proteomes" id="UP001146120"/>
    </source>
</evidence>
<gene>
    <name evidence="1" type="ORF">N0F65_005687</name>
</gene>
<evidence type="ECO:0008006" key="3">
    <source>
        <dbReference type="Google" id="ProtNLM"/>
    </source>
</evidence>
<proteinExistence type="predicted"/>
<organism evidence="1 2">
    <name type="scientific">Lagenidium giganteum</name>
    <dbReference type="NCBI Taxonomy" id="4803"/>
    <lineage>
        <taxon>Eukaryota</taxon>
        <taxon>Sar</taxon>
        <taxon>Stramenopiles</taxon>
        <taxon>Oomycota</taxon>
        <taxon>Peronosporomycetes</taxon>
        <taxon>Pythiales</taxon>
        <taxon>Pythiaceae</taxon>
    </lineage>
</organism>
<dbReference type="SUPFAM" id="SSF52058">
    <property type="entry name" value="L domain-like"/>
    <property type="match status" value="1"/>
</dbReference>
<dbReference type="InterPro" id="IPR032675">
    <property type="entry name" value="LRR_dom_sf"/>
</dbReference>
<reference evidence="1" key="1">
    <citation type="submission" date="2022-11" db="EMBL/GenBank/DDBJ databases">
        <authorList>
            <person name="Morgan W.R."/>
            <person name="Tartar A."/>
        </authorList>
    </citation>
    <scope>NUCLEOTIDE SEQUENCE</scope>
    <source>
        <strain evidence="1">ARSEF 373</strain>
    </source>
</reference>
<dbReference type="Proteomes" id="UP001146120">
    <property type="component" value="Unassembled WGS sequence"/>
</dbReference>